<dbReference type="Pfam" id="PF00701">
    <property type="entry name" value="DHDPS"/>
    <property type="match status" value="1"/>
</dbReference>
<protein>
    <submittedName>
        <fullName evidence="1">Putative dihydrodipicolinate synthetase family protein</fullName>
    </submittedName>
</protein>
<dbReference type="InterPro" id="IPR002220">
    <property type="entry name" value="DapA-like"/>
</dbReference>
<dbReference type="PIRSF" id="PIRSF001365">
    <property type="entry name" value="DHDPS"/>
    <property type="match status" value="1"/>
</dbReference>
<sequence length="302" mass="33622">MTNLKGVWTPILTPQNAHYSIDKTRYFTHLRWLLNHGVDGIVIFGTNGEATSFSVSERMELLDWVKEEKISSEKIMVGTGCSALTDTITLGQHAVSRGYYHHLMLPPFYYKSPSQSGLVRYFSEVIQQIGDDRLKIFLYHFPQLSGIHFDVNIVLELMEKFPNQIVGYKDSSGNWDNTIKILNHCPGLTVFPGSEEFLTPVLAAGGAGVISGTANVNPGYIKETYNAFFAGKELAVSCQEGITHFRKAVQTYPLIGALKGLMKHHQGDDIWGNIRPPLSGLPSSDLNQLLRSVKSLKYTLAD</sequence>
<dbReference type="EMBL" id="EU016560">
    <property type="protein sequence ID" value="ABZ05879.1"/>
    <property type="molecule type" value="Genomic_DNA"/>
</dbReference>
<organism evidence="1">
    <name type="scientific">uncultured marine microorganism HF4000_001A02</name>
    <dbReference type="NCBI Taxonomy" id="455501"/>
    <lineage>
        <taxon>unclassified sequences</taxon>
        <taxon>environmental samples</taxon>
    </lineage>
</organism>
<dbReference type="CDD" id="cd00408">
    <property type="entry name" value="DHDPS-like"/>
    <property type="match status" value="1"/>
</dbReference>
<dbReference type="SUPFAM" id="SSF51569">
    <property type="entry name" value="Aldolase"/>
    <property type="match status" value="1"/>
</dbReference>
<dbReference type="Gene3D" id="3.20.20.70">
    <property type="entry name" value="Aldolase class I"/>
    <property type="match status" value="1"/>
</dbReference>
<proteinExistence type="predicted"/>
<gene>
    <name evidence="1" type="ORF">ALOHA_HF4000001A02ctg1g3</name>
</gene>
<dbReference type="AlphaFoldDB" id="B3SZX0"/>
<dbReference type="PANTHER" id="PTHR12128:SF67">
    <property type="entry name" value="BLR3884 PROTEIN"/>
    <property type="match status" value="1"/>
</dbReference>
<evidence type="ECO:0000313" key="1">
    <source>
        <dbReference type="EMBL" id="ABZ05879.1"/>
    </source>
</evidence>
<dbReference type="PANTHER" id="PTHR12128">
    <property type="entry name" value="DIHYDRODIPICOLINATE SYNTHASE"/>
    <property type="match status" value="1"/>
</dbReference>
<dbReference type="SMART" id="SM01130">
    <property type="entry name" value="DHDPS"/>
    <property type="match status" value="1"/>
</dbReference>
<name>B3SZX0_9ZZZZ</name>
<reference evidence="1" key="1">
    <citation type="journal article" date="2008" name="ISME J.">
        <title>Genomic patterns of recombination, clonal divergence and environment in marine microbial populations.</title>
        <authorList>
            <person name="Konstantinidis K.T."/>
            <person name="Delong E.F."/>
        </authorList>
    </citation>
    <scope>NUCLEOTIDE SEQUENCE</scope>
</reference>
<dbReference type="GO" id="GO:0008840">
    <property type="term" value="F:4-hydroxy-tetrahydrodipicolinate synthase activity"/>
    <property type="evidence" value="ECO:0007669"/>
    <property type="project" value="TreeGrafter"/>
</dbReference>
<dbReference type="PRINTS" id="PR00146">
    <property type="entry name" value="DHPICSNTHASE"/>
</dbReference>
<accession>B3SZX0</accession>
<dbReference type="InterPro" id="IPR013785">
    <property type="entry name" value="Aldolase_TIM"/>
</dbReference>